<sequence length="79" mass="9130">MNCPICGKEMKLGNVERKGTGGYDNKYIFMPEDYKKKSHKFKKILNKDDNRVRVNILNESTAWHCGECRKIVMMADSDG</sequence>
<accession>A0A1H8JVZ5</accession>
<proteinExistence type="predicted"/>
<evidence type="ECO:0000313" key="2">
    <source>
        <dbReference type="EMBL" id="SEN84859.1"/>
    </source>
</evidence>
<organism evidence="2 3">
    <name type="scientific">Peptostreptococcus russellii</name>
    <dbReference type="NCBI Taxonomy" id="215200"/>
    <lineage>
        <taxon>Bacteria</taxon>
        <taxon>Bacillati</taxon>
        <taxon>Bacillota</taxon>
        <taxon>Clostridia</taxon>
        <taxon>Peptostreptococcales</taxon>
        <taxon>Peptostreptococcaceae</taxon>
        <taxon>Peptostreptococcus</taxon>
    </lineage>
</organism>
<dbReference type="RefSeq" id="WP_091976009.1">
    <property type="nucleotide sequence ID" value="NZ_CAUWDX010000005.1"/>
</dbReference>
<dbReference type="Proteomes" id="UP000199512">
    <property type="component" value="Unassembled WGS sequence"/>
</dbReference>
<protein>
    <recommendedName>
        <fullName evidence="1">DUF6487 domain-containing protein</fullName>
    </recommendedName>
</protein>
<dbReference type="AlphaFoldDB" id="A0A1H8JVZ5"/>
<dbReference type="InterPro" id="IPR045504">
    <property type="entry name" value="DUF6487"/>
</dbReference>
<feature type="domain" description="DUF6487" evidence="1">
    <location>
        <begin position="3"/>
        <end position="76"/>
    </location>
</feature>
<dbReference type="STRING" id="215200.SAMN05216454_11814"/>
<name>A0A1H8JVZ5_9FIRM</name>
<gene>
    <name evidence="2" type="ORF">SAMN05216454_11814</name>
</gene>
<evidence type="ECO:0000313" key="3">
    <source>
        <dbReference type="Proteomes" id="UP000199512"/>
    </source>
</evidence>
<evidence type="ECO:0000259" key="1">
    <source>
        <dbReference type="Pfam" id="PF20097"/>
    </source>
</evidence>
<dbReference type="Pfam" id="PF20097">
    <property type="entry name" value="DUF6487"/>
    <property type="match status" value="1"/>
</dbReference>
<dbReference type="EMBL" id="FODF01000018">
    <property type="protein sequence ID" value="SEN84859.1"/>
    <property type="molecule type" value="Genomic_DNA"/>
</dbReference>
<keyword evidence="3" id="KW-1185">Reference proteome</keyword>
<dbReference type="OrthoDB" id="384892at2"/>
<reference evidence="2 3" key="1">
    <citation type="submission" date="2016-10" db="EMBL/GenBank/DDBJ databases">
        <authorList>
            <person name="de Groot N.N."/>
        </authorList>
    </citation>
    <scope>NUCLEOTIDE SEQUENCE [LARGE SCALE GENOMIC DNA]</scope>
    <source>
        <strain evidence="2 3">Calf135</strain>
    </source>
</reference>